<dbReference type="InterPro" id="IPR017941">
    <property type="entry name" value="Rieske_2Fe-2S"/>
</dbReference>
<dbReference type="EMBL" id="VCKW01000021">
    <property type="protein sequence ID" value="TMR05534.1"/>
    <property type="molecule type" value="Genomic_DNA"/>
</dbReference>
<dbReference type="InterPro" id="IPR036922">
    <property type="entry name" value="Rieske_2Fe-2S_sf"/>
</dbReference>
<dbReference type="InterPro" id="IPR050584">
    <property type="entry name" value="Cholesterol_7-desaturase"/>
</dbReference>
<dbReference type="Pfam" id="PF00355">
    <property type="entry name" value="Rieske"/>
    <property type="match status" value="1"/>
</dbReference>
<keyword evidence="3" id="KW-0560">Oxidoreductase</keyword>
<keyword evidence="5" id="KW-0411">Iron-sulfur</keyword>
<evidence type="ECO:0000256" key="4">
    <source>
        <dbReference type="ARBA" id="ARBA00023004"/>
    </source>
</evidence>
<dbReference type="AlphaFoldDB" id="A0A5C4JH60"/>
<dbReference type="CDD" id="cd03479">
    <property type="entry name" value="Rieske_RO_Alpha_PhDO_like"/>
    <property type="match status" value="1"/>
</dbReference>
<evidence type="ECO:0000256" key="1">
    <source>
        <dbReference type="ARBA" id="ARBA00022714"/>
    </source>
</evidence>
<sequence>MLSHENNDLITRVGPGTPMGALMREYWVPALLSRELPEPDGDPVRVLLLGEKLIAFRDTSGCVGLLPNNCPHRGASLFFGRNEDDGLRCVYHGWKFDVTGACVDMPSEPPESDFKRKVKPRGYPCAERGGIVWAYLGPREEPPPLPDFEQLDDDVANRESFAGYRDCNWLQVLEGDLDTSHVGFLHTGHGSPDEVGEGTFLQFALQDQAPRYKVLDTDFGTTYGAYRPAGNDDDYYWRIGHFLFPFYTMTPTGVLGLRVGVRAWVPMDDHHTLQFSVGLKRTYLAPPGQRVGITGKLPPQKPNTTGWLGRFRLEQDAGNDYLIDRDAQRRGDSYTGIEYISTQDVAVTESMGPIYDRTQERLGSSDMMIIRVRRRLIAAAKALAEQGVTPPGVDDPEVYQQRSGGIVLPKDADWVERTRNLRRARVEHPELDPSVAGGI</sequence>
<evidence type="ECO:0000259" key="6">
    <source>
        <dbReference type="PROSITE" id="PS51296"/>
    </source>
</evidence>
<gene>
    <name evidence="7" type="ORF">ETD83_06315</name>
</gene>
<evidence type="ECO:0000313" key="8">
    <source>
        <dbReference type="Proteomes" id="UP000309174"/>
    </source>
</evidence>
<dbReference type="InterPro" id="IPR045623">
    <property type="entry name" value="LigXa_C"/>
</dbReference>
<dbReference type="GO" id="GO:0046872">
    <property type="term" value="F:metal ion binding"/>
    <property type="evidence" value="ECO:0007669"/>
    <property type="project" value="UniProtKB-KW"/>
</dbReference>
<organism evidence="7 8">
    <name type="scientific">Actinomadura soli</name>
    <dbReference type="NCBI Taxonomy" id="2508997"/>
    <lineage>
        <taxon>Bacteria</taxon>
        <taxon>Bacillati</taxon>
        <taxon>Actinomycetota</taxon>
        <taxon>Actinomycetes</taxon>
        <taxon>Streptosporangiales</taxon>
        <taxon>Thermomonosporaceae</taxon>
        <taxon>Actinomadura</taxon>
    </lineage>
</organism>
<dbReference type="GO" id="GO:0016705">
    <property type="term" value="F:oxidoreductase activity, acting on paired donors, with incorporation or reduction of molecular oxygen"/>
    <property type="evidence" value="ECO:0007669"/>
    <property type="project" value="UniProtKB-ARBA"/>
</dbReference>
<dbReference type="PANTHER" id="PTHR21266:SF59">
    <property type="entry name" value="BLR4922 PROTEIN"/>
    <property type="match status" value="1"/>
</dbReference>
<dbReference type="GO" id="GO:0004497">
    <property type="term" value="F:monooxygenase activity"/>
    <property type="evidence" value="ECO:0007669"/>
    <property type="project" value="UniProtKB-ARBA"/>
</dbReference>
<proteinExistence type="predicted"/>
<keyword evidence="8" id="KW-1185">Reference proteome</keyword>
<name>A0A5C4JH60_9ACTN</name>
<evidence type="ECO:0000256" key="2">
    <source>
        <dbReference type="ARBA" id="ARBA00022723"/>
    </source>
</evidence>
<keyword evidence="2" id="KW-0479">Metal-binding</keyword>
<dbReference type="Pfam" id="PF19301">
    <property type="entry name" value="LigXa_C"/>
    <property type="match status" value="1"/>
</dbReference>
<reference evidence="7 8" key="1">
    <citation type="submission" date="2019-05" db="EMBL/GenBank/DDBJ databases">
        <title>Draft genome sequence of Actinomadura sp. 14C53.</title>
        <authorList>
            <person name="Saricaoglu S."/>
            <person name="Isik K."/>
        </authorList>
    </citation>
    <scope>NUCLEOTIDE SEQUENCE [LARGE SCALE GENOMIC DNA]</scope>
    <source>
        <strain evidence="7 8">14C53</strain>
    </source>
</reference>
<dbReference type="Gene3D" id="2.102.10.10">
    <property type="entry name" value="Rieske [2Fe-2S] iron-sulphur domain"/>
    <property type="match status" value="1"/>
</dbReference>
<dbReference type="RefSeq" id="WP_138644103.1">
    <property type="nucleotide sequence ID" value="NZ_VCKW01000021.1"/>
</dbReference>
<protein>
    <submittedName>
        <fullName evidence="7">Rieske 2Fe-2S domain-containing protein</fullName>
    </submittedName>
</protein>
<dbReference type="GO" id="GO:0051537">
    <property type="term" value="F:2 iron, 2 sulfur cluster binding"/>
    <property type="evidence" value="ECO:0007669"/>
    <property type="project" value="UniProtKB-KW"/>
</dbReference>
<dbReference type="SUPFAM" id="SSF55961">
    <property type="entry name" value="Bet v1-like"/>
    <property type="match status" value="1"/>
</dbReference>
<dbReference type="PANTHER" id="PTHR21266">
    <property type="entry name" value="IRON-SULFUR DOMAIN CONTAINING PROTEIN"/>
    <property type="match status" value="1"/>
</dbReference>
<evidence type="ECO:0000313" key="7">
    <source>
        <dbReference type="EMBL" id="TMR05534.1"/>
    </source>
</evidence>
<dbReference type="Proteomes" id="UP000309174">
    <property type="component" value="Unassembled WGS sequence"/>
</dbReference>
<dbReference type="SUPFAM" id="SSF50022">
    <property type="entry name" value="ISP domain"/>
    <property type="match status" value="1"/>
</dbReference>
<evidence type="ECO:0000256" key="5">
    <source>
        <dbReference type="ARBA" id="ARBA00023014"/>
    </source>
</evidence>
<dbReference type="PROSITE" id="PS51296">
    <property type="entry name" value="RIESKE"/>
    <property type="match status" value="1"/>
</dbReference>
<comment type="caution">
    <text evidence="7">The sequence shown here is derived from an EMBL/GenBank/DDBJ whole genome shotgun (WGS) entry which is preliminary data.</text>
</comment>
<evidence type="ECO:0000256" key="3">
    <source>
        <dbReference type="ARBA" id="ARBA00023002"/>
    </source>
</evidence>
<keyword evidence="1" id="KW-0001">2Fe-2S</keyword>
<feature type="domain" description="Rieske" evidence="6">
    <location>
        <begin position="27"/>
        <end position="134"/>
    </location>
</feature>
<dbReference type="Gene3D" id="3.90.380.10">
    <property type="entry name" value="Naphthalene 1,2-dioxygenase Alpha Subunit, Chain A, domain 1"/>
    <property type="match status" value="1"/>
</dbReference>
<keyword evidence="4" id="KW-0408">Iron</keyword>
<dbReference type="OrthoDB" id="5243643at2"/>
<accession>A0A5C4JH60</accession>